<sequence>MVPLAFARKGGKLKVKTIRGGREVSERLIAMGIVPGTEITLLKKNGHGPVLVKVGESLVGIGFGMAKKIEVEEEQ</sequence>
<dbReference type="PANTHER" id="PTHR43151">
    <property type="entry name" value="FEOA FAMILY PROTEIN"/>
    <property type="match status" value="1"/>
</dbReference>
<proteinExistence type="predicted"/>
<dbReference type="InterPro" id="IPR038157">
    <property type="entry name" value="FeoA_core_dom"/>
</dbReference>
<dbReference type="EMBL" id="FXTX01000008">
    <property type="protein sequence ID" value="SMP11445.1"/>
    <property type="molecule type" value="Genomic_DNA"/>
</dbReference>
<dbReference type="PANTHER" id="PTHR43151:SF1">
    <property type="entry name" value="SSR2333 PROTEIN"/>
    <property type="match status" value="1"/>
</dbReference>
<dbReference type="Pfam" id="PF04023">
    <property type="entry name" value="FeoA"/>
    <property type="match status" value="1"/>
</dbReference>
<keyword evidence="1" id="KW-0408">Iron</keyword>
<evidence type="ECO:0000313" key="4">
    <source>
        <dbReference type="Proteomes" id="UP001157947"/>
    </source>
</evidence>
<dbReference type="InterPro" id="IPR007167">
    <property type="entry name" value="Fe-transptr_FeoA-like"/>
</dbReference>
<dbReference type="SUPFAM" id="SSF50037">
    <property type="entry name" value="C-terminal domain of transcriptional repressors"/>
    <property type="match status" value="1"/>
</dbReference>
<dbReference type="SMART" id="SM00899">
    <property type="entry name" value="FeoA"/>
    <property type="match status" value="1"/>
</dbReference>
<keyword evidence="4" id="KW-1185">Reference proteome</keyword>
<gene>
    <name evidence="3" type="ORF">SAMN06264868_10882</name>
</gene>
<evidence type="ECO:0000313" key="3">
    <source>
        <dbReference type="EMBL" id="SMP11445.1"/>
    </source>
</evidence>
<dbReference type="InterPro" id="IPR053184">
    <property type="entry name" value="FeoA-like"/>
</dbReference>
<dbReference type="RefSeq" id="WP_265134261.1">
    <property type="nucleotide sequence ID" value="NZ_FXTX01000008.1"/>
</dbReference>
<name>A0AA45WLJ3_9AQUI</name>
<comment type="caution">
    <text evidence="3">The sequence shown here is derived from an EMBL/GenBank/DDBJ whole genome shotgun (WGS) entry which is preliminary data.</text>
</comment>
<dbReference type="GO" id="GO:0046914">
    <property type="term" value="F:transition metal ion binding"/>
    <property type="evidence" value="ECO:0007669"/>
    <property type="project" value="InterPro"/>
</dbReference>
<dbReference type="AlphaFoldDB" id="A0AA45WLJ3"/>
<dbReference type="InterPro" id="IPR008988">
    <property type="entry name" value="Transcriptional_repressor_C"/>
</dbReference>
<reference evidence="3" key="1">
    <citation type="submission" date="2017-05" db="EMBL/GenBank/DDBJ databases">
        <authorList>
            <person name="Varghese N."/>
            <person name="Submissions S."/>
        </authorList>
    </citation>
    <scope>NUCLEOTIDE SEQUENCE</scope>
    <source>
        <strain evidence="3">DSM 18763</strain>
    </source>
</reference>
<protein>
    <submittedName>
        <fullName evidence="3">Ferrous iron transport protein A</fullName>
    </submittedName>
</protein>
<evidence type="ECO:0000256" key="1">
    <source>
        <dbReference type="ARBA" id="ARBA00023004"/>
    </source>
</evidence>
<accession>A0AA45WLJ3</accession>
<dbReference type="Proteomes" id="UP001157947">
    <property type="component" value="Unassembled WGS sequence"/>
</dbReference>
<feature type="domain" description="Ferrous iron transporter FeoA-like" evidence="2">
    <location>
        <begin position="2"/>
        <end position="73"/>
    </location>
</feature>
<evidence type="ECO:0000259" key="2">
    <source>
        <dbReference type="SMART" id="SM00899"/>
    </source>
</evidence>
<dbReference type="Gene3D" id="2.30.30.90">
    <property type="match status" value="1"/>
</dbReference>
<organism evidence="3 4">
    <name type="scientific">Venenivibrio stagnispumantis</name>
    <dbReference type="NCBI Taxonomy" id="407998"/>
    <lineage>
        <taxon>Bacteria</taxon>
        <taxon>Pseudomonadati</taxon>
        <taxon>Aquificota</taxon>
        <taxon>Aquificia</taxon>
        <taxon>Aquificales</taxon>
        <taxon>Hydrogenothermaceae</taxon>
        <taxon>Venenivibrio</taxon>
    </lineage>
</organism>